<evidence type="ECO:0000256" key="2">
    <source>
        <dbReference type="SAM" id="Phobius"/>
    </source>
</evidence>
<evidence type="ECO:0000313" key="4">
    <source>
        <dbReference type="Proteomes" id="UP000694423"/>
    </source>
</evidence>
<reference evidence="3" key="1">
    <citation type="submission" date="2025-08" db="UniProtKB">
        <authorList>
            <consortium name="Ensembl"/>
        </authorList>
    </citation>
    <scope>IDENTIFICATION</scope>
</reference>
<sequence>MKKRYQKEKCSAADKAHKKSCVTTVGFRMSSVKVLLLILLMAGDSLCQQASEPICTGVDDFEDCQGDTDDFCPTTISCQCKDEKPFCRCNNFRVDWRDYWYMGPKCDQLWNTLDLILVTVLPAVALSFIVGVIFQCVYYCKSRKARKRTRLPHRASRHNPAYSAELADNLGHASRQLPKDVWAGQNMRMPKVELTRQAFDQPSTPSRTEGYSHMPVRSPDPLRDYHPTHQPHQHDRFAYPNNNLSYPDYAEERRYPKYDVSAFPRSEMSHSAAQPRDDPNYERPVRPHGLGHSGNRNNY</sequence>
<keyword evidence="2" id="KW-0472">Membrane</keyword>
<keyword evidence="2" id="KW-1133">Transmembrane helix</keyword>
<keyword evidence="4" id="KW-1185">Reference proteome</keyword>
<accession>A0A8C4IWV0</accession>
<reference evidence="3" key="2">
    <citation type="submission" date="2025-09" db="UniProtKB">
        <authorList>
            <consortium name="Ensembl"/>
        </authorList>
    </citation>
    <scope>IDENTIFICATION</scope>
</reference>
<dbReference type="GeneID" id="112983892"/>
<dbReference type="RefSeq" id="XP_025957077.1">
    <property type="nucleotide sequence ID" value="XM_026101292.2"/>
</dbReference>
<dbReference type="AlphaFoldDB" id="A0A8C4IWV0"/>
<name>A0A8C4IWV0_DRONO</name>
<feature type="compositionally biased region" description="Basic and acidic residues" evidence="1">
    <location>
        <begin position="275"/>
        <end position="285"/>
    </location>
</feature>
<gene>
    <name evidence="3" type="primary">LOC112983892</name>
</gene>
<keyword evidence="2" id="KW-0812">Transmembrane</keyword>
<proteinExistence type="predicted"/>
<evidence type="ECO:0000313" key="3">
    <source>
        <dbReference type="Ensembl" id="ENSDNVP00000000682.1"/>
    </source>
</evidence>
<evidence type="ECO:0000256" key="1">
    <source>
        <dbReference type="SAM" id="MobiDB-lite"/>
    </source>
</evidence>
<feature type="region of interest" description="Disordered" evidence="1">
    <location>
        <begin position="195"/>
        <end position="245"/>
    </location>
</feature>
<dbReference type="Proteomes" id="UP000694423">
    <property type="component" value="Unplaced"/>
</dbReference>
<protein>
    <submittedName>
        <fullName evidence="3">Uncharacterized LOC112983892</fullName>
    </submittedName>
</protein>
<feature type="region of interest" description="Disordered" evidence="1">
    <location>
        <begin position="261"/>
        <end position="299"/>
    </location>
</feature>
<organism evidence="3 4">
    <name type="scientific">Dromaius novaehollandiae</name>
    <name type="common">Emu</name>
    <dbReference type="NCBI Taxonomy" id="8790"/>
    <lineage>
        <taxon>Eukaryota</taxon>
        <taxon>Metazoa</taxon>
        <taxon>Chordata</taxon>
        <taxon>Craniata</taxon>
        <taxon>Vertebrata</taxon>
        <taxon>Euteleostomi</taxon>
        <taxon>Archelosauria</taxon>
        <taxon>Archosauria</taxon>
        <taxon>Dinosauria</taxon>
        <taxon>Saurischia</taxon>
        <taxon>Theropoda</taxon>
        <taxon>Coelurosauria</taxon>
        <taxon>Aves</taxon>
        <taxon>Palaeognathae</taxon>
        <taxon>Casuariiformes</taxon>
        <taxon>Dromaiidae</taxon>
        <taxon>Dromaius</taxon>
    </lineage>
</organism>
<feature type="transmembrane region" description="Helical" evidence="2">
    <location>
        <begin position="21"/>
        <end position="42"/>
    </location>
</feature>
<feature type="compositionally biased region" description="Basic and acidic residues" evidence="1">
    <location>
        <begin position="220"/>
        <end position="237"/>
    </location>
</feature>
<dbReference type="Ensembl" id="ENSDNVT00000000833.1">
    <property type="protein sequence ID" value="ENSDNVP00000000682.1"/>
    <property type="gene ID" value="ENSDNVG00000000520.1"/>
</dbReference>
<feature type="transmembrane region" description="Helical" evidence="2">
    <location>
        <begin position="115"/>
        <end position="140"/>
    </location>
</feature>
<dbReference type="OrthoDB" id="9632766at2759"/>
<feature type="compositionally biased region" description="Polar residues" evidence="1">
    <location>
        <begin position="198"/>
        <end position="209"/>
    </location>
</feature>
<dbReference type="KEGG" id="dne:112983892"/>